<dbReference type="AlphaFoldDB" id="A0A150IZK8"/>
<reference evidence="2 3" key="1">
    <citation type="journal article" date="2016" name="ISME J.">
        <title>Chasing the elusive Euryarchaeota class WSA2: genomes reveal a uniquely fastidious methyl-reducing methanogen.</title>
        <authorList>
            <person name="Nobu M.K."/>
            <person name="Narihiro T."/>
            <person name="Kuroda K."/>
            <person name="Mei R."/>
            <person name="Liu W.T."/>
        </authorList>
    </citation>
    <scope>NUCLEOTIDE SEQUENCE [LARGE SCALE GENOMIC DNA]</scope>
    <source>
        <strain evidence="2">U1lsi0528_Bin089</strain>
    </source>
</reference>
<gene>
    <name evidence="2" type="ORF">AMQ74_01258</name>
</gene>
<evidence type="ECO:0000256" key="1">
    <source>
        <dbReference type="SAM" id="Coils"/>
    </source>
</evidence>
<dbReference type="EMBL" id="LNGD01000081">
    <property type="protein sequence ID" value="KYC50429.1"/>
    <property type="molecule type" value="Genomic_DNA"/>
</dbReference>
<feature type="coiled-coil region" evidence="1">
    <location>
        <begin position="277"/>
        <end position="304"/>
    </location>
</feature>
<evidence type="ECO:0008006" key="4">
    <source>
        <dbReference type="Google" id="ProtNLM"/>
    </source>
</evidence>
<protein>
    <recommendedName>
        <fullName evidence="4">Protein CR006 P-loop domain-containing protein</fullName>
    </recommendedName>
</protein>
<dbReference type="Proteomes" id="UP000075578">
    <property type="component" value="Unassembled WGS sequence"/>
</dbReference>
<proteinExistence type="predicted"/>
<evidence type="ECO:0000313" key="3">
    <source>
        <dbReference type="Proteomes" id="UP000075578"/>
    </source>
</evidence>
<evidence type="ECO:0000313" key="2">
    <source>
        <dbReference type="EMBL" id="KYC50429.1"/>
    </source>
</evidence>
<organism evidence="2 3">
    <name type="scientific">Candidatus Methanofastidiosum methylothiophilum</name>
    <dbReference type="NCBI Taxonomy" id="1705564"/>
    <lineage>
        <taxon>Archaea</taxon>
        <taxon>Methanobacteriati</taxon>
        <taxon>Methanobacteriota</taxon>
        <taxon>Stenosarchaea group</taxon>
        <taxon>Candidatus Methanofastidiosia</taxon>
        <taxon>Candidatus Methanofastidiosales</taxon>
        <taxon>Candidatus Methanofastidiosaceae</taxon>
        <taxon>Candidatus Methanofastidiosum</taxon>
    </lineage>
</organism>
<accession>A0A150IZK8</accession>
<name>A0A150IZK8_9EURY</name>
<sequence length="425" mass="49064">MKLHIENCNNIDNGDVEVKENMLNIKYAINGTGKSTICSAITIAVRDKSKKENAISSLKPYKRLDDETVQPSITGIERINNVRIFNEEYIDEYIFQQDELVKGSFDIFIRNEEYDRGILEIESLVQEIKTILSTDKEIESLKNDFGELINAFGRETKKGLHGSSMMSKAFKEGNKVENIPPGLEMYRDYIHSKENYRWIKWQLDGQAFIDITENCPYCITDIKEKKDTIRKVSQSYDPKIIENMTKILLVFQRLGEYFSEKTKETINTFVKSVSGYTEEQAEFLREVRDQIERLKRKFENAQTIGFNSLRDVDKVIDGLKEYIIDLTLYNHLDSAKTAEKVSIVNSSIEKVTEKAGILQGCIKKQQRLIETIVKTNNEEINAFLYNAGYKYHVDLIEDDSGIRRLKLIYTDTNGIVLDAKGHLSF</sequence>
<keyword evidence="1" id="KW-0175">Coiled coil</keyword>
<comment type="caution">
    <text evidence="2">The sequence shown here is derived from an EMBL/GenBank/DDBJ whole genome shotgun (WGS) entry which is preliminary data.</text>
</comment>